<feature type="region of interest" description="Disordered" evidence="2">
    <location>
        <begin position="143"/>
        <end position="169"/>
    </location>
</feature>
<dbReference type="Proteomes" id="UP000683360">
    <property type="component" value="Unassembled WGS sequence"/>
</dbReference>
<protein>
    <submittedName>
        <fullName evidence="3">Uncharacterized protein</fullName>
    </submittedName>
</protein>
<organism evidence="3 4">
    <name type="scientific">Mytilus edulis</name>
    <name type="common">Blue mussel</name>
    <dbReference type="NCBI Taxonomy" id="6550"/>
    <lineage>
        <taxon>Eukaryota</taxon>
        <taxon>Metazoa</taxon>
        <taxon>Spiralia</taxon>
        <taxon>Lophotrochozoa</taxon>
        <taxon>Mollusca</taxon>
        <taxon>Bivalvia</taxon>
        <taxon>Autobranchia</taxon>
        <taxon>Pteriomorphia</taxon>
        <taxon>Mytilida</taxon>
        <taxon>Mytiloidea</taxon>
        <taxon>Mytilidae</taxon>
        <taxon>Mytilinae</taxon>
        <taxon>Mytilus</taxon>
    </lineage>
</organism>
<evidence type="ECO:0000313" key="4">
    <source>
        <dbReference type="Proteomes" id="UP000683360"/>
    </source>
</evidence>
<evidence type="ECO:0000256" key="2">
    <source>
        <dbReference type="SAM" id="MobiDB-lite"/>
    </source>
</evidence>
<evidence type="ECO:0000313" key="3">
    <source>
        <dbReference type="EMBL" id="CAG2194237.1"/>
    </source>
</evidence>
<name>A0A8S3QKQ8_MYTED</name>
<reference evidence="3" key="1">
    <citation type="submission" date="2021-03" db="EMBL/GenBank/DDBJ databases">
        <authorList>
            <person name="Bekaert M."/>
        </authorList>
    </citation>
    <scope>NUCLEOTIDE SEQUENCE</scope>
</reference>
<keyword evidence="1" id="KW-0175">Coiled coil</keyword>
<dbReference type="AlphaFoldDB" id="A0A8S3QKQ8"/>
<dbReference type="EMBL" id="CAJPWZ010000471">
    <property type="protein sequence ID" value="CAG2194237.1"/>
    <property type="molecule type" value="Genomic_DNA"/>
</dbReference>
<gene>
    <name evidence="3" type="ORF">MEDL_9268</name>
</gene>
<feature type="coiled-coil region" evidence="1">
    <location>
        <begin position="64"/>
        <end position="98"/>
    </location>
</feature>
<sequence length="289" mass="34129">MMDLDYDQLRDVKQRFFDCYKELETQRLQNRQSVHDRMLAVARAKESIKQDMQVDMEKVKSKMKEDFQQEIDKLQDTIRMQEEEIKQLRGERAEVLKLAKDNQGSERVERTIINEINEECRKNSHVLGISPRKVNMTDFRENGYNSPGRIRTPTTAALGNPPNGYKHHNDVRMQYTKSTPYEYGPRTTAQEQELERLEREIKRLTTTMRSPSPTPQQERIVNILEQRAKEADFESDTLLDQQQRSRNMMSQKMQEMTKLQTSLTTQTKDLIHLGQAYSKLNNSYRYGKT</sequence>
<proteinExistence type="predicted"/>
<evidence type="ECO:0000256" key="1">
    <source>
        <dbReference type="SAM" id="Coils"/>
    </source>
</evidence>
<keyword evidence="4" id="KW-1185">Reference proteome</keyword>
<accession>A0A8S3QKQ8</accession>
<comment type="caution">
    <text evidence="3">The sequence shown here is derived from an EMBL/GenBank/DDBJ whole genome shotgun (WGS) entry which is preliminary data.</text>
</comment>
<dbReference type="OrthoDB" id="6158625at2759"/>